<comment type="similarity">
    <text evidence="1">Belongs to the ClpS family.</text>
</comment>
<evidence type="ECO:0000256" key="2">
    <source>
        <dbReference type="SAM" id="MobiDB-lite"/>
    </source>
</evidence>
<gene>
    <name evidence="1" type="primary">clpS</name>
    <name evidence="4" type="ORF">OZSIB_2342</name>
</gene>
<dbReference type="GO" id="GO:0006508">
    <property type="term" value="P:proteolysis"/>
    <property type="evidence" value="ECO:0007669"/>
    <property type="project" value="UniProtKB-UniRule"/>
</dbReference>
<dbReference type="PANTHER" id="PTHR33473">
    <property type="entry name" value="ATP-DEPENDENT CLP PROTEASE ADAPTER PROTEIN CLPS1, CHLOROPLASTIC"/>
    <property type="match status" value="1"/>
</dbReference>
<dbReference type="FunFam" id="3.30.1390.10:FF:000002">
    <property type="entry name" value="ATP-dependent Clp protease adapter protein ClpS"/>
    <property type="match status" value="1"/>
</dbReference>
<comment type="function">
    <text evidence="1">Involved in the modulation of the specificity of the ClpAP-mediated ATP-dependent protein degradation.</text>
</comment>
<name>A0A367ZS48_9BACT</name>
<dbReference type="HAMAP" id="MF_00302">
    <property type="entry name" value="ClpS"/>
    <property type="match status" value="1"/>
</dbReference>
<dbReference type="AlphaFoldDB" id="A0A367ZS48"/>
<organism evidence="4 5">
    <name type="scientific">Candidatus Ozemobacter sibiricus</name>
    <dbReference type="NCBI Taxonomy" id="2268124"/>
    <lineage>
        <taxon>Bacteria</taxon>
        <taxon>Candidatus Ozemobacteria</taxon>
        <taxon>Candidatus Ozemobacterales</taxon>
        <taxon>Candidatus Ozemobacteraceae</taxon>
        <taxon>Candidatus Ozemobacter</taxon>
    </lineage>
</organism>
<keyword evidence="4" id="KW-0378">Hydrolase</keyword>
<evidence type="ECO:0000313" key="4">
    <source>
        <dbReference type="EMBL" id="RCK80965.1"/>
    </source>
</evidence>
<reference evidence="4 5" key="1">
    <citation type="submission" date="2018-05" db="EMBL/GenBank/DDBJ databases">
        <title>A metagenomic window into the 2 km-deep terrestrial subsurface aquifer revealed taxonomically and functionally diverse microbial community comprising novel uncultured bacterial lineages.</title>
        <authorList>
            <person name="Kadnikov V.V."/>
            <person name="Mardanov A.V."/>
            <person name="Beletsky A.V."/>
            <person name="Banks D."/>
            <person name="Pimenov N.V."/>
            <person name="Frank Y.A."/>
            <person name="Karnachuk O.V."/>
            <person name="Ravin N.V."/>
        </authorList>
    </citation>
    <scope>NUCLEOTIDE SEQUENCE [LARGE SCALE GENOMIC DNA]</scope>
    <source>
        <strain evidence="4">BY5</strain>
    </source>
</reference>
<dbReference type="GO" id="GO:0030163">
    <property type="term" value="P:protein catabolic process"/>
    <property type="evidence" value="ECO:0007669"/>
    <property type="project" value="InterPro"/>
</dbReference>
<evidence type="ECO:0000256" key="1">
    <source>
        <dbReference type="HAMAP-Rule" id="MF_00302"/>
    </source>
</evidence>
<dbReference type="InterPro" id="IPR003769">
    <property type="entry name" value="ClpS_core"/>
</dbReference>
<comment type="subunit">
    <text evidence="1">Binds to the N-terminal domain of the chaperone ClpA.</text>
</comment>
<accession>A0A367ZS48</accession>
<dbReference type="NCBIfam" id="NF000672">
    <property type="entry name" value="PRK00033.1-5"/>
    <property type="match status" value="1"/>
</dbReference>
<dbReference type="Pfam" id="PF02617">
    <property type="entry name" value="ClpS"/>
    <property type="match status" value="1"/>
</dbReference>
<dbReference type="InterPro" id="IPR022935">
    <property type="entry name" value="ClpS"/>
</dbReference>
<feature type="domain" description="Adaptor protein ClpS core" evidence="3">
    <location>
        <begin position="21"/>
        <end position="100"/>
    </location>
</feature>
<dbReference type="PANTHER" id="PTHR33473:SF19">
    <property type="entry name" value="ATP-DEPENDENT CLP PROTEASE ADAPTER PROTEIN CLPS"/>
    <property type="match status" value="1"/>
</dbReference>
<dbReference type="Proteomes" id="UP000252355">
    <property type="component" value="Unassembled WGS sequence"/>
</dbReference>
<dbReference type="InterPro" id="IPR014719">
    <property type="entry name" value="Ribosomal_bL12_C/ClpS-like"/>
</dbReference>
<protein>
    <recommendedName>
        <fullName evidence="1">ATP-dependent Clp protease adapter protein ClpS</fullName>
    </recommendedName>
</protein>
<sequence>MSQSGIHTDRAVKEKTRQQTKEPSLYRVYLLNDDYTTMDFVVEVLEKVFHKPTMEATQIMLHVHRHGKGLAGVFTRDIAETKIETVHAMARDRGYPLKCSMEKE</sequence>
<dbReference type="Gene3D" id="3.30.1390.10">
    <property type="match status" value="1"/>
</dbReference>
<dbReference type="SUPFAM" id="SSF54736">
    <property type="entry name" value="ClpS-like"/>
    <property type="match status" value="1"/>
</dbReference>
<dbReference type="GO" id="GO:0008233">
    <property type="term" value="F:peptidase activity"/>
    <property type="evidence" value="ECO:0007669"/>
    <property type="project" value="UniProtKB-KW"/>
</dbReference>
<evidence type="ECO:0000313" key="5">
    <source>
        <dbReference type="Proteomes" id="UP000252355"/>
    </source>
</evidence>
<keyword evidence="4" id="KW-0645">Protease</keyword>
<feature type="region of interest" description="Disordered" evidence="2">
    <location>
        <begin position="1"/>
        <end position="21"/>
    </location>
</feature>
<dbReference type="EMBL" id="QOQW01000003">
    <property type="protein sequence ID" value="RCK80965.1"/>
    <property type="molecule type" value="Genomic_DNA"/>
</dbReference>
<proteinExistence type="inferred from homology"/>
<feature type="compositionally biased region" description="Basic and acidic residues" evidence="2">
    <location>
        <begin position="7"/>
        <end position="20"/>
    </location>
</feature>
<comment type="caution">
    <text evidence="4">The sequence shown here is derived from an EMBL/GenBank/DDBJ whole genome shotgun (WGS) entry which is preliminary data.</text>
</comment>
<evidence type="ECO:0000259" key="3">
    <source>
        <dbReference type="Pfam" id="PF02617"/>
    </source>
</evidence>